<keyword evidence="1" id="KW-0812">Transmembrane</keyword>
<dbReference type="EMBL" id="JBBCAQ010000036">
    <property type="protein sequence ID" value="KAK7576064.1"/>
    <property type="molecule type" value="Genomic_DNA"/>
</dbReference>
<evidence type="ECO:0000313" key="2">
    <source>
        <dbReference type="EMBL" id="KAK7576064.1"/>
    </source>
</evidence>
<reference evidence="2 3" key="1">
    <citation type="submission" date="2024-03" db="EMBL/GenBank/DDBJ databases">
        <title>Adaptation during the transition from Ophiocordyceps entomopathogen to insect associate is accompanied by gene loss and intensified selection.</title>
        <authorList>
            <person name="Ward C.M."/>
            <person name="Onetto C.A."/>
            <person name="Borneman A.R."/>
        </authorList>
    </citation>
    <scope>NUCLEOTIDE SEQUENCE [LARGE SCALE GENOMIC DNA]</scope>
    <source>
        <strain evidence="2">AWRI1</strain>
        <tissue evidence="2">Single Adult Female</tissue>
    </source>
</reference>
<feature type="transmembrane region" description="Helical" evidence="1">
    <location>
        <begin position="36"/>
        <end position="58"/>
    </location>
</feature>
<proteinExistence type="predicted"/>
<keyword evidence="3" id="KW-1185">Reference proteome</keyword>
<keyword evidence="1" id="KW-0472">Membrane</keyword>
<keyword evidence="1" id="KW-1133">Transmembrane helix</keyword>
<sequence length="204" mass="23566">MDSTGSRPEILNRFDPFVPIEISQARMVSHKSKVEYVWQVFPYLLTMFVIFVGFFASAKLGSKYWNQRDDIKIFGLPLGRRVSQTLAIPWTFFKTLQHIGDVSESKSYQRGIAEEKPAGGIRGIYEKLKLICHKWISRRAKSEDSYTIVNLLGIVEVRRKNAGEKVEPKNRKPQPKWKNSCTPLTNMASVLKRWDDILKLLFSV</sequence>
<name>A0AAN9XZD4_9HEMI</name>
<dbReference type="Proteomes" id="UP001367676">
    <property type="component" value="Unassembled WGS sequence"/>
</dbReference>
<organism evidence="2 3">
    <name type="scientific">Parthenolecanium corni</name>
    <dbReference type="NCBI Taxonomy" id="536013"/>
    <lineage>
        <taxon>Eukaryota</taxon>
        <taxon>Metazoa</taxon>
        <taxon>Ecdysozoa</taxon>
        <taxon>Arthropoda</taxon>
        <taxon>Hexapoda</taxon>
        <taxon>Insecta</taxon>
        <taxon>Pterygota</taxon>
        <taxon>Neoptera</taxon>
        <taxon>Paraneoptera</taxon>
        <taxon>Hemiptera</taxon>
        <taxon>Sternorrhyncha</taxon>
        <taxon>Coccoidea</taxon>
        <taxon>Coccidae</taxon>
        <taxon>Parthenolecanium</taxon>
    </lineage>
</organism>
<accession>A0AAN9XZD4</accession>
<dbReference type="AlphaFoldDB" id="A0AAN9XZD4"/>
<protein>
    <submittedName>
        <fullName evidence="2">Uncharacterized protein</fullName>
    </submittedName>
</protein>
<evidence type="ECO:0000256" key="1">
    <source>
        <dbReference type="SAM" id="Phobius"/>
    </source>
</evidence>
<gene>
    <name evidence="2" type="ORF">V9T40_012350</name>
</gene>
<comment type="caution">
    <text evidence="2">The sequence shown here is derived from an EMBL/GenBank/DDBJ whole genome shotgun (WGS) entry which is preliminary data.</text>
</comment>
<evidence type="ECO:0000313" key="3">
    <source>
        <dbReference type="Proteomes" id="UP001367676"/>
    </source>
</evidence>